<dbReference type="GeneID" id="20206650"/>
<reference evidence="1 3" key="2">
    <citation type="journal article" date="2013" name="Nature">
        <title>Insights into bilaterian evolution from three spiralian genomes.</title>
        <authorList>
            <person name="Simakov O."/>
            <person name="Marletaz F."/>
            <person name="Cho S.J."/>
            <person name="Edsinger-Gonzales E."/>
            <person name="Havlak P."/>
            <person name="Hellsten U."/>
            <person name="Kuo D.H."/>
            <person name="Larsson T."/>
            <person name="Lv J."/>
            <person name="Arendt D."/>
            <person name="Savage R."/>
            <person name="Osoegawa K."/>
            <person name="de Jong P."/>
            <person name="Grimwood J."/>
            <person name="Chapman J.A."/>
            <person name="Shapiro H."/>
            <person name="Aerts A."/>
            <person name="Otillar R.P."/>
            <person name="Terry A.Y."/>
            <person name="Boore J.L."/>
            <person name="Grigoriev I.V."/>
            <person name="Lindberg D.R."/>
            <person name="Seaver E.C."/>
            <person name="Weisblat D.A."/>
            <person name="Putnam N.H."/>
            <person name="Rokhsar D.S."/>
        </authorList>
    </citation>
    <scope>NUCLEOTIDE SEQUENCE</scope>
</reference>
<protein>
    <submittedName>
        <fullName evidence="1 2">Uncharacterized protein</fullName>
    </submittedName>
</protein>
<gene>
    <name evidence="2" type="primary">20206650</name>
    <name evidence="1" type="ORF">HELRODRAFT_178162</name>
</gene>
<dbReference type="AlphaFoldDB" id="T1FCV1"/>
<evidence type="ECO:0000313" key="2">
    <source>
        <dbReference type="EnsemblMetazoa" id="HelroP178162"/>
    </source>
</evidence>
<keyword evidence="3" id="KW-1185">Reference proteome</keyword>
<proteinExistence type="predicted"/>
<dbReference type="Proteomes" id="UP000015101">
    <property type="component" value="Unassembled WGS sequence"/>
</dbReference>
<dbReference type="RefSeq" id="XP_009024545.1">
    <property type="nucleotide sequence ID" value="XM_009026297.1"/>
</dbReference>
<dbReference type="EnsemblMetazoa" id="HelroT178162">
    <property type="protein sequence ID" value="HelroP178162"/>
    <property type="gene ID" value="HelroG178162"/>
</dbReference>
<sequence length="133" mass="15104">MSINGCFRSRHALSHYVGLLQAWDYSKFSVRLESSWNFAFEHVCQARWRLSSGVEGSLLERTLSCAPSSDECMSVRVNRWRALSSADVLYVLSTLGAHKSHEYVEKMSTNVELCRCVELSSALQPEIRLESRA</sequence>
<organism evidence="2 3">
    <name type="scientific">Helobdella robusta</name>
    <name type="common">Californian leech</name>
    <dbReference type="NCBI Taxonomy" id="6412"/>
    <lineage>
        <taxon>Eukaryota</taxon>
        <taxon>Metazoa</taxon>
        <taxon>Spiralia</taxon>
        <taxon>Lophotrochozoa</taxon>
        <taxon>Annelida</taxon>
        <taxon>Clitellata</taxon>
        <taxon>Hirudinea</taxon>
        <taxon>Rhynchobdellida</taxon>
        <taxon>Glossiphoniidae</taxon>
        <taxon>Helobdella</taxon>
    </lineage>
</organism>
<name>T1FCV1_HELRO</name>
<dbReference type="HOGENOM" id="CLU_1908973_0_0_1"/>
<reference evidence="3" key="1">
    <citation type="submission" date="2012-12" db="EMBL/GenBank/DDBJ databases">
        <authorList>
            <person name="Hellsten U."/>
            <person name="Grimwood J."/>
            <person name="Chapman J.A."/>
            <person name="Shapiro H."/>
            <person name="Aerts A."/>
            <person name="Otillar R.P."/>
            <person name="Terry A.Y."/>
            <person name="Boore J.L."/>
            <person name="Simakov O."/>
            <person name="Marletaz F."/>
            <person name="Cho S.-J."/>
            <person name="Edsinger-Gonzales E."/>
            <person name="Havlak P."/>
            <person name="Kuo D.-H."/>
            <person name="Larsson T."/>
            <person name="Lv J."/>
            <person name="Arendt D."/>
            <person name="Savage R."/>
            <person name="Osoegawa K."/>
            <person name="de Jong P."/>
            <person name="Lindberg D.R."/>
            <person name="Seaver E.C."/>
            <person name="Weisblat D.A."/>
            <person name="Putnam N.H."/>
            <person name="Grigoriev I.V."/>
            <person name="Rokhsar D.S."/>
        </authorList>
    </citation>
    <scope>NUCLEOTIDE SEQUENCE</scope>
</reference>
<dbReference type="CTD" id="20206650"/>
<evidence type="ECO:0000313" key="1">
    <source>
        <dbReference type="EMBL" id="ESN97372.1"/>
    </source>
</evidence>
<dbReference type="EMBL" id="AMQM01006312">
    <property type="status" value="NOT_ANNOTATED_CDS"/>
    <property type="molecule type" value="Genomic_DNA"/>
</dbReference>
<reference evidence="2" key="3">
    <citation type="submission" date="2015-06" db="UniProtKB">
        <authorList>
            <consortium name="EnsemblMetazoa"/>
        </authorList>
    </citation>
    <scope>IDENTIFICATION</scope>
</reference>
<accession>T1FCV1</accession>
<dbReference type="EMBL" id="KB097379">
    <property type="protein sequence ID" value="ESN97372.1"/>
    <property type="molecule type" value="Genomic_DNA"/>
</dbReference>
<dbReference type="KEGG" id="hro:HELRODRAFT_178162"/>
<dbReference type="InParanoid" id="T1FCV1"/>
<evidence type="ECO:0000313" key="3">
    <source>
        <dbReference type="Proteomes" id="UP000015101"/>
    </source>
</evidence>